<dbReference type="Proteomes" id="UP000185680">
    <property type="component" value="Chromosome"/>
</dbReference>
<accession>A0A162W3M6</accession>
<name>A0A162W3M6_9BURK</name>
<keyword evidence="1" id="KW-1133">Transmembrane helix</keyword>
<proteinExistence type="predicted"/>
<dbReference type="RefSeq" id="WP_066085775.1">
    <property type="nucleotide sequence ID" value="NZ_CP017476.1"/>
</dbReference>
<evidence type="ECO:0000256" key="1">
    <source>
        <dbReference type="SAM" id="Phobius"/>
    </source>
</evidence>
<evidence type="ECO:0000313" key="4">
    <source>
        <dbReference type="Proteomes" id="UP000185657"/>
    </source>
</evidence>
<gene>
    <name evidence="2" type="ORF">LPB072_17525</name>
    <name evidence="3" type="ORF">LPB72_03510</name>
</gene>
<feature type="transmembrane region" description="Helical" evidence="1">
    <location>
        <begin position="6"/>
        <end position="24"/>
    </location>
</feature>
<dbReference type="EMBL" id="LVWD01000003">
    <property type="protein sequence ID" value="OAD43607.1"/>
    <property type="molecule type" value="Genomic_DNA"/>
</dbReference>
<keyword evidence="1" id="KW-0812">Transmembrane</keyword>
<dbReference type="Proteomes" id="UP000185657">
    <property type="component" value="Unassembled WGS sequence"/>
</dbReference>
<sequence>MASPTFIVVSGVAIIGIGMANLLSEEFARKLFYRHGAGSWGPTKSETVEKVGVALIRFVLGPALIVAGSLLVMRGL</sequence>
<keyword evidence="4" id="KW-1185">Reference proteome</keyword>
<reference evidence="2 5" key="2">
    <citation type="submission" date="2016-10" db="EMBL/GenBank/DDBJ databases">
        <title>Hydorgenophaga sp. LPB0072 isolated from gastropod.</title>
        <authorList>
            <person name="Kim E."/>
            <person name="Yi H."/>
        </authorList>
    </citation>
    <scope>NUCLEOTIDE SEQUENCE [LARGE SCALE GENOMIC DNA]</scope>
    <source>
        <strain evidence="2 5">LPB0072</strain>
    </source>
</reference>
<protein>
    <submittedName>
        <fullName evidence="2">Uncharacterized protein</fullName>
    </submittedName>
</protein>
<evidence type="ECO:0000313" key="5">
    <source>
        <dbReference type="Proteomes" id="UP000185680"/>
    </source>
</evidence>
<evidence type="ECO:0000313" key="3">
    <source>
        <dbReference type="EMBL" id="OAD43607.1"/>
    </source>
</evidence>
<keyword evidence="1" id="KW-0472">Membrane</keyword>
<feature type="transmembrane region" description="Helical" evidence="1">
    <location>
        <begin position="54"/>
        <end position="73"/>
    </location>
</feature>
<dbReference type="EMBL" id="CP017476">
    <property type="protein sequence ID" value="AOW14370.1"/>
    <property type="molecule type" value="Genomic_DNA"/>
</dbReference>
<dbReference type="AlphaFoldDB" id="A0A162W3M6"/>
<evidence type="ECO:0000313" key="2">
    <source>
        <dbReference type="EMBL" id="AOW14370.1"/>
    </source>
</evidence>
<organism evidence="2 5">
    <name type="scientific">Hydrogenophaga crassostreae</name>
    <dbReference type="NCBI Taxonomy" id="1763535"/>
    <lineage>
        <taxon>Bacteria</taxon>
        <taxon>Pseudomonadati</taxon>
        <taxon>Pseudomonadota</taxon>
        <taxon>Betaproteobacteria</taxon>
        <taxon>Burkholderiales</taxon>
        <taxon>Comamonadaceae</taxon>
        <taxon>Hydrogenophaga</taxon>
    </lineage>
</organism>
<reference evidence="3 4" key="1">
    <citation type="submission" date="2016-02" db="EMBL/GenBank/DDBJ databases">
        <title>Draft genome sequence of Hydrogenophaga sp. LPB0072.</title>
        <authorList>
            <person name="Shin S.-K."/>
            <person name="Yi H."/>
        </authorList>
    </citation>
    <scope>NUCLEOTIDE SEQUENCE [LARGE SCALE GENOMIC DNA]</scope>
    <source>
        <strain evidence="3 4">LPB0072</strain>
    </source>
</reference>
<dbReference type="KEGG" id="hyl:LPB072_17525"/>